<dbReference type="Pfam" id="PF12048">
    <property type="entry name" value="DUF3530"/>
    <property type="match status" value="1"/>
</dbReference>
<dbReference type="InterPro" id="IPR022529">
    <property type="entry name" value="DUF3530"/>
</dbReference>
<proteinExistence type="predicted"/>
<reference evidence="2" key="1">
    <citation type="journal article" date="2019" name="Int. J. Syst. Evol. Microbiol.">
        <title>The Global Catalogue of Microorganisms (GCM) 10K type strain sequencing project: providing services to taxonomists for standard genome sequencing and annotation.</title>
        <authorList>
            <consortium name="The Broad Institute Genomics Platform"/>
            <consortium name="The Broad Institute Genome Sequencing Center for Infectious Disease"/>
            <person name="Wu L."/>
            <person name="Ma J."/>
        </authorList>
    </citation>
    <scope>NUCLEOTIDE SEQUENCE [LARGE SCALE GENOMIC DNA]</scope>
    <source>
        <strain evidence="2">KCTC 42730</strain>
    </source>
</reference>
<gene>
    <name evidence="1" type="ORF">ACFOEE_13065</name>
</gene>
<evidence type="ECO:0000313" key="2">
    <source>
        <dbReference type="Proteomes" id="UP001595453"/>
    </source>
</evidence>
<name>A0ABV7CLF4_9GAMM</name>
<evidence type="ECO:0000313" key="1">
    <source>
        <dbReference type="EMBL" id="MFC3033452.1"/>
    </source>
</evidence>
<dbReference type="InterPro" id="IPR029058">
    <property type="entry name" value="AB_hydrolase_fold"/>
</dbReference>
<dbReference type="EMBL" id="JBHRSD010000022">
    <property type="protein sequence ID" value="MFC3033452.1"/>
    <property type="molecule type" value="Genomic_DNA"/>
</dbReference>
<dbReference type="Proteomes" id="UP001595453">
    <property type="component" value="Unassembled WGS sequence"/>
</dbReference>
<dbReference type="SUPFAM" id="SSF53474">
    <property type="entry name" value="alpha/beta-Hydrolases"/>
    <property type="match status" value="1"/>
</dbReference>
<keyword evidence="2" id="KW-1185">Reference proteome</keyword>
<dbReference type="RefSeq" id="WP_377124948.1">
    <property type="nucleotide sequence ID" value="NZ_JBHRSD010000022.1"/>
</dbReference>
<comment type="caution">
    <text evidence="1">The sequence shown here is derived from an EMBL/GenBank/DDBJ whole genome shotgun (WGS) entry which is preliminary data.</text>
</comment>
<organism evidence="1 2">
    <name type="scientific">Pseudoalteromonas fenneropenaei</name>
    <dbReference type="NCBI Taxonomy" id="1737459"/>
    <lineage>
        <taxon>Bacteria</taxon>
        <taxon>Pseudomonadati</taxon>
        <taxon>Pseudomonadota</taxon>
        <taxon>Gammaproteobacteria</taxon>
        <taxon>Alteromonadales</taxon>
        <taxon>Pseudoalteromonadaceae</taxon>
        <taxon>Pseudoalteromonas</taxon>
    </lineage>
</organism>
<sequence length="311" mass="35290">MARPHPAMTTIVINRCSRFINTRVKPGFTLLLGLMMTLLVAVSLPSWAERPAHIAAPSWTSQLENDITRHVALEERKAFTTDEDESFSALYLPYMSAEKRGIAILIPDWQHSPMDNNGFSYLRQALTDDGFDTYAVVVPEINWQADIATQSEEQAQNAQDSAVHFITEAVLDDYKKRLFARFSKIYESLAMSQSEQLVVIAQGTSAGVLAEYLARMPSLRVNALVTVSAMLPNSNRNKHLPATLSLVGPALLDLYYSADTPLITDSMHERNRWARRNAKYDYRQRELFGLPYEARQHVRLRKEVDGFLRQL</sequence>
<protein>
    <submittedName>
        <fullName evidence="1">DUF3530 family protein</fullName>
    </submittedName>
</protein>
<accession>A0ABV7CLF4</accession>